<evidence type="ECO:0000313" key="8">
    <source>
        <dbReference type="EMBL" id="GAA2121103.1"/>
    </source>
</evidence>
<keyword evidence="9" id="KW-1185">Reference proteome</keyword>
<name>A0ABP5JW30_9ACTN</name>
<dbReference type="SUPFAM" id="SSF50998">
    <property type="entry name" value="Quinoprotein alcohol dehydrogenase-like"/>
    <property type="match status" value="1"/>
</dbReference>
<dbReference type="InterPro" id="IPR055372">
    <property type="entry name" value="CBM96"/>
</dbReference>
<evidence type="ECO:0000256" key="2">
    <source>
        <dbReference type="ARBA" id="ARBA00022525"/>
    </source>
</evidence>
<proteinExistence type="predicted"/>
<evidence type="ECO:0000256" key="1">
    <source>
        <dbReference type="ARBA" id="ARBA00004613"/>
    </source>
</evidence>
<keyword evidence="4" id="KW-0378">Hydrolase</keyword>
<dbReference type="SMART" id="SM00060">
    <property type="entry name" value="FN3"/>
    <property type="match status" value="1"/>
</dbReference>
<dbReference type="NCBIfam" id="NF033679">
    <property type="entry name" value="DNRLRE_dom"/>
    <property type="match status" value="1"/>
</dbReference>
<dbReference type="Gene3D" id="2.60.40.10">
    <property type="entry name" value="Immunoglobulins"/>
    <property type="match status" value="1"/>
</dbReference>
<feature type="domain" description="Fibronectin type-III" evidence="7">
    <location>
        <begin position="445"/>
        <end position="543"/>
    </location>
</feature>
<dbReference type="InterPro" id="IPR036116">
    <property type="entry name" value="FN3_sf"/>
</dbReference>
<keyword evidence="5" id="KW-0624">Polysaccharide degradation</keyword>
<dbReference type="InterPro" id="IPR011047">
    <property type="entry name" value="Quinoprotein_ADH-like_sf"/>
</dbReference>
<comment type="caution">
    <text evidence="8">The sequence shown here is derived from an EMBL/GenBank/DDBJ whole genome shotgun (WGS) entry which is preliminary data.</text>
</comment>
<keyword evidence="4" id="KW-0326">Glycosidase</keyword>
<dbReference type="CDD" id="cd00063">
    <property type="entry name" value="FN3"/>
    <property type="match status" value="1"/>
</dbReference>
<protein>
    <recommendedName>
        <fullName evidence="7">Fibronectin type-III domain-containing protein</fullName>
    </recommendedName>
</protein>
<sequence length="709" mass="74712">MNRHKHRRSRKWGALGAALTVASGTLVAAGVTYSSPEAEALTPPVAMTADDLATWQTNGVVWSMAESNGVVFAGGTFSAIRPPGAAAGTDEQQVANFAAFDAATGEPTDCRLDFAIGSGTATVRALAVSPDGGTLYAGGEFASVNGVSRSRVAAIDIASCSVKTGFNAGGVSARVYGLDAAASGRLYMAGDFRTVRGQSRVKFAAVNASTGALDSWKANAGPDRAGRVIEETPNGQHVVLGGDFNGLNGDSGVHGLAVVRADTGSTVRAYKGVSDKDDNPYELHWNSLVKGIHIDETGIYTAHEGHGGRVFDGRLAMNLGGSFTERWRDTCLGATQDVTVYKDVLYSVSHAHNCSSMGQFPELNERQHMLAESVDNPRPLLSWFPDTDDGPSGTEQIGPRVMVTSASGGKDYLWIGGEFTRIQSNGNKKQQGLVRFASTPDSREPVEGATGVTAANVNAGVRLRWQAGWDRDDSRLTYTIYRNGEPLETRPTLDSTFWTLPQGSFTDTGVKPGTTYSYRIAASDAAGNTTAKSEAVTVTTPGTPTETTVERTATADAYVNGAAVNANYGTHNILLVRETSPYLSYLRFSLPQAPSGMTLKSAKLTLRTTGDSSAGTTDTVSVQPVTGSWSESEVTYASRPELSSTVLGEFTGATELNTDYTAPLSAAELTGSLGDTVDVALTSDGTDAWWVRARETSYDPKLTLTFGAD</sequence>
<evidence type="ECO:0000313" key="9">
    <source>
        <dbReference type="Proteomes" id="UP001500443"/>
    </source>
</evidence>
<dbReference type="EMBL" id="BAAAPF010000057">
    <property type="protein sequence ID" value="GAA2121103.1"/>
    <property type="molecule type" value="Genomic_DNA"/>
</dbReference>
<evidence type="ECO:0000256" key="4">
    <source>
        <dbReference type="ARBA" id="ARBA00023295"/>
    </source>
</evidence>
<feature type="signal peptide" evidence="6">
    <location>
        <begin position="1"/>
        <end position="28"/>
    </location>
</feature>
<dbReference type="InterPro" id="IPR003961">
    <property type="entry name" value="FN3_dom"/>
</dbReference>
<comment type="subcellular location">
    <subcellularLocation>
        <location evidence="1">Secreted</location>
    </subcellularLocation>
</comment>
<keyword evidence="2" id="KW-0964">Secreted</keyword>
<dbReference type="PROSITE" id="PS50853">
    <property type="entry name" value="FN3"/>
    <property type="match status" value="1"/>
</dbReference>
<feature type="chain" id="PRO_5046101596" description="Fibronectin type-III domain-containing protein" evidence="6">
    <location>
        <begin position="29"/>
        <end position="709"/>
    </location>
</feature>
<accession>A0ABP5JW30</accession>
<dbReference type="InterPro" id="IPR013783">
    <property type="entry name" value="Ig-like_fold"/>
</dbReference>
<organism evidence="8 9">
    <name type="scientific">Streptomyces synnematoformans</name>
    <dbReference type="NCBI Taxonomy" id="415721"/>
    <lineage>
        <taxon>Bacteria</taxon>
        <taxon>Bacillati</taxon>
        <taxon>Actinomycetota</taxon>
        <taxon>Actinomycetes</taxon>
        <taxon>Kitasatosporales</taxon>
        <taxon>Streptomycetaceae</taxon>
        <taxon>Streptomyces</taxon>
    </lineage>
</organism>
<dbReference type="Pfam" id="PF24517">
    <property type="entry name" value="CBM96"/>
    <property type="match status" value="1"/>
</dbReference>
<evidence type="ECO:0000256" key="5">
    <source>
        <dbReference type="ARBA" id="ARBA00023326"/>
    </source>
</evidence>
<evidence type="ECO:0000256" key="6">
    <source>
        <dbReference type="SAM" id="SignalP"/>
    </source>
</evidence>
<evidence type="ECO:0000259" key="7">
    <source>
        <dbReference type="PROSITE" id="PS50853"/>
    </source>
</evidence>
<evidence type="ECO:0000256" key="3">
    <source>
        <dbReference type="ARBA" id="ARBA00022729"/>
    </source>
</evidence>
<dbReference type="SUPFAM" id="SSF49265">
    <property type="entry name" value="Fibronectin type III"/>
    <property type="match status" value="1"/>
</dbReference>
<keyword evidence="5" id="KW-0119">Carbohydrate metabolism</keyword>
<gene>
    <name evidence="8" type="ORF">GCM10009802_24230</name>
</gene>
<dbReference type="RefSeq" id="WP_344289793.1">
    <property type="nucleotide sequence ID" value="NZ_BAAAPF010000057.1"/>
</dbReference>
<keyword evidence="3 6" id="KW-0732">Signal</keyword>
<dbReference type="Proteomes" id="UP001500443">
    <property type="component" value="Unassembled WGS sequence"/>
</dbReference>
<reference evidence="9" key="1">
    <citation type="journal article" date="2019" name="Int. J. Syst. Evol. Microbiol.">
        <title>The Global Catalogue of Microorganisms (GCM) 10K type strain sequencing project: providing services to taxonomists for standard genome sequencing and annotation.</title>
        <authorList>
            <consortium name="The Broad Institute Genomics Platform"/>
            <consortium name="The Broad Institute Genome Sequencing Center for Infectious Disease"/>
            <person name="Wu L."/>
            <person name="Ma J."/>
        </authorList>
    </citation>
    <scope>NUCLEOTIDE SEQUENCE [LARGE SCALE GENOMIC DNA]</scope>
    <source>
        <strain evidence="9">JCM 15481</strain>
    </source>
</reference>